<protein>
    <submittedName>
        <fullName evidence="1">Uncharacterized protein</fullName>
    </submittedName>
</protein>
<dbReference type="KEGG" id="dgi:Desgi_1039"/>
<name>R4KLR7_9FIRM</name>
<evidence type="ECO:0000313" key="2">
    <source>
        <dbReference type="Proteomes" id="UP000013520"/>
    </source>
</evidence>
<dbReference type="AlphaFoldDB" id="R4KLR7"/>
<dbReference type="EMBL" id="CP003273">
    <property type="protein sequence ID" value="AGL00571.1"/>
    <property type="molecule type" value="Genomic_DNA"/>
</dbReference>
<organism evidence="1 2">
    <name type="scientific">Desulfoscipio gibsoniae DSM 7213</name>
    <dbReference type="NCBI Taxonomy" id="767817"/>
    <lineage>
        <taxon>Bacteria</taxon>
        <taxon>Bacillati</taxon>
        <taxon>Bacillota</taxon>
        <taxon>Clostridia</taxon>
        <taxon>Eubacteriales</taxon>
        <taxon>Desulfallaceae</taxon>
        <taxon>Desulfoscipio</taxon>
    </lineage>
</organism>
<keyword evidence="2" id="KW-1185">Reference proteome</keyword>
<accession>R4KLR7</accession>
<gene>
    <name evidence="1" type="ORF">Desgi_1039</name>
</gene>
<dbReference type="HOGENOM" id="CLU_3268987_0_0_9"/>
<dbReference type="Proteomes" id="UP000013520">
    <property type="component" value="Chromosome"/>
</dbReference>
<evidence type="ECO:0000313" key="1">
    <source>
        <dbReference type="EMBL" id="AGL00571.1"/>
    </source>
</evidence>
<reference evidence="1 2" key="1">
    <citation type="submission" date="2012-01" db="EMBL/GenBank/DDBJ databases">
        <title>Complete sequence of Desulfotomaculum gibsoniae DSM 7213.</title>
        <authorList>
            <consortium name="US DOE Joint Genome Institute"/>
            <person name="Lucas S."/>
            <person name="Han J."/>
            <person name="Lapidus A."/>
            <person name="Cheng J.-F."/>
            <person name="Goodwin L."/>
            <person name="Pitluck S."/>
            <person name="Peters L."/>
            <person name="Ovchinnikova G."/>
            <person name="Teshima H."/>
            <person name="Detter J.C."/>
            <person name="Han C."/>
            <person name="Tapia R."/>
            <person name="Land M."/>
            <person name="Hauser L."/>
            <person name="Kyrpides N."/>
            <person name="Ivanova N."/>
            <person name="Pagani I."/>
            <person name="Parshina S."/>
            <person name="Plugge C."/>
            <person name="Muyzer G."/>
            <person name="Kuever J."/>
            <person name="Ivanova A."/>
            <person name="Nazina T."/>
            <person name="Klenk H.-P."/>
            <person name="Brambilla E."/>
            <person name="Spring S."/>
            <person name="Stams A.F."/>
            <person name="Woyke T."/>
        </authorList>
    </citation>
    <scope>NUCLEOTIDE SEQUENCE [LARGE SCALE GENOMIC DNA]</scope>
    <source>
        <strain evidence="1 2">DSM 7213</strain>
    </source>
</reference>
<proteinExistence type="predicted"/>
<sequence>MKSKVIKFLDMYRVNSYCFVFISDRLLVFTDTTITKLLFID</sequence>